<dbReference type="KEGG" id="sliu:111364466"/>
<comment type="catalytic activity">
    <reaction evidence="9 10">
        <text>a long-chain fatty acyl-CoA + 2 NADPH + 2 H(+) = a long-chain primary fatty alcohol + 2 NADP(+) + CoA</text>
        <dbReference type="Rhea" id="RHEA:52716"/>
        <dbReference type="ChEBI" id="CHEBI:15378"/>
        <dbReference type="ChEBI" id="CHEBI:57287"/>
        <dbReference type="ChEBI" id="CHEBI:57783"/>
        <dbReference type="ChEBI" id="CHEBI:58349"/>
        <dbReference type="ChEBI" id="CHEBI:77396"/>
        <dbReference type="ChEBI" id="CHEBI:83139"/>
        <dbReference type="EC" id="1.2.1.84"/>
    </reaction>
</comment>
<keyword evidence="3 10" id="KW-0444">Lipid biosynthesis</keyword>
<keyword evidence="10" id="KW-0560">Oxidoreductase</keyword>
<dbReference type="PANTHER" id="PTHR11011">
    <property type="entry name" value="MALE STERILITY PROTEIN 2-RELATED"/>
    <property type="match status" value="1"/>
</dbReference>
<feature type="transmembrane region" description="Helical" evidence="10">
    <location>
        <begin position="387"/>
        <end position="411"/>
    </location>
</feature>
<dbReference type="SUPFAM" id="SSF51735">
    <property type="entry name" value="NAD(P)-binding Rossmann-fold domains"/>
    <property type="match status" value="1"/>
</dbReference>
<dbReference type="InterPro" id="IPR026055">
    <property type="entry name" value="FAR"/>
</dbReference>
<dbReference type="Proteomes" id="UP000301870">
    <property type="component" value="Chromosome 4"/>
</dbReference>
<evidence type="ECO:0000256" key="10">
    <source>
        <dbReference type="RuleBase" id="RU363097"/>
    </source>
</evidence>
<dbReference type="Gene3D" id="3.40.50.720">
    <property type="entry name" value="NAD(P)-binding Rossmann-like Domain"/>
    <property type="match status" value="1"/>
</dbReference>
<dbReference type="GO" id="GO:0080019">
    <property type="term" value="F:alcohol-forming very long-chain fatty acyl-CoA reductase activity"/>
    <property type="evidence" value="ECO:0007669"/>
    <property type="project" value="InterPro"/>
</dbReference>
<dbReference type="OrthoDB" id="429813at2759"/>
<keyword evidence="8 10" id="KW-0472">Membrane</keyword>
<evidence type="ECO:0000256" key="4">
    <source>
        <dbReference type="ARBA" id="ARBA00022692"/>
    </source>
</evidence>
<dbReference type="CDD" id="cd09071">
    <property type="entry name" value="FAR_C"/>
    <property type="match status" value="1"/>
</dbReference>
<dbReference type="GeneID" id="111364466"/>
<dbReference type="Pfam" id="PF07993">
    <property type="entry name" value="NAD_binding_4"/>
    <property type="match status" value="1"/>
</dbReference>
<keyword evidence="4 10" id="KW-0812">Transmembrane</keyword>
<evidence type="ECO:0000256" key="2">
    <source>
        <dbReference type="ARBA" id="ARBA00005928"/>
    </source>
</evidence>
<evidence type="ECO:0000259" key="12">
    <source>
        <dbReference type="Pfam" id="PF07993"/>
    </source>
</evidence>
<evidence type="ECO:0000259" key="11">
    <source>
        <dbReference type="Pfam" id="PF03015"/>
    </source>
</evidence>
<comment type="function">
    <text evidence="10">Catalyzes the reduction of fatty acyl-CoA to fatty alcohols.</text>
</comment>
<proteinExistence type="inferred from homology"/>
<name>A0A9J7EWS2_SPOLT</name>
<feature type="domain" description="Fatty acyl-CoA reductase C-terminal" evidence="11">
    <location>
        <begin position="396"/>
        <end position="488"/>
    </location>
</feature>
<dbReference type="InterPro" id="IPR033640">
    <property type="entry name" value="FAR_C"/>
</dbReference>
<comment type="similarity">
    <text evidence="2 10">Belongs to the fatty acyl-CoA reductase family.</text>
</comment>
<comment type="subcellular location">
    <subcellularLocation>
        <location evidence="1">Membrane</location>
        <topology evidence="1">Multi-pass membrane protein</topology>
    </subcellularLocation>
</comment>
<reference evidence="14" key="1">
    <citation type="submission" date="2025-08" db="UniProtKB">
        <authorList>
            <consortium name="RefSeq"/>
        </authorList>
    </citation>
    <scope>IDENTIFICATION</scope>
    <source>
        <strain evidence="14">Ishihara</strain>
        <tissue evidence="14">Whole body</tissue>
    </source>
</reference>
<dbReference type="EC" id="1.2.1.84" evidence="10"/>
<keyword evidence="7 10" id="KW-0443">Lipid metabolism</keyword>
<keyword evidence="13" id="KW-1185">Reference proteome</keyword>
<evidence type="ECO:0000256" key="3">
    <source>
        <dbReference type="ARBA" id="ARBA00022516"/>
    </source>
</evidence>
<dbReference type="GO" id="GO:0005777">
    <property type="term" value="C:peroxisome"/>
    <property type="evidence" value="ECO:0007669"/>
    <property type="project" value="TreeGrafter"/>
</dbReference>
<dbReference type="AlphaFoldDB" id="A0A9J7EWS2"/>
<feature type="domain" description="Thioester reductase (TE)" evidence="12">
    <location>
        <begin position="46"/>
        <end position="321"/>
    </location>
</feature>
<evidence type="ECO:0000256" key="5">
    <source>
        <dbReference type="ARBA" id="ARBA00022857"/>
    </source>
</evidence>
<dbReference type="GO" id="GO:0016020">
    <property type="term" value="C:membrane"/>
    <property type="evidence" value="ECO:0007669"/>
    <property type="project" value="UniProtKB-SubCell"/>
</dbReference>
<evidence type="ECO:0000256" key="7">
    <source>
        <dbReference type="ARBA" id="ARBA00023098"/>
    </source>
</evidence>
<evidence type="ECO:0000256" key="9">
    <source>
        <dbReference type="ARBA" id="ARBA00052530"/>
    </source>
</evidence>
<accession>A0A9J7EWS2</accession>
<dbReference type="InterPro" id="IPR013120">
    <property type="entry name" value="FAR_NAD-bd"/>
</dbReference>
<gene>
    <name evidence="14" type="primary">LOC111364466</name>
</gene>
<sequence length="537" mass="61203">MAEIDTMDPAQEYLETMLSRHKKMDDLTERGDSAVQQFYQDAVVFVTGGTGFLGKQLIEKLIRSTKLSKVYVVLRPKKSNSVEERLRELLKEPVFDKLRKQQPEFAEKIIPVAGDVSELNLGISYQEWNIMADEVNVIFHLAATTRFDASIRESTMINIRGTKETLRFGKQCKNLKSYVHVSTAYANACHSRINSQVLEDFYPPPVEPDMMIELIDSMEEERLNNITPGLIENWPNTYCFTKAVAEEAVRALSGDLPICVVKPSLVIGALNEPQPGWIDVSAVYGITGVSIGVGLGLMHTSMTNGKVHLGLIPVDYVNNAIIVAAWETGKRKSTKDKKPKVYTVVSTTRSPKKWSDLSKLLKELTVWKYPTPMSMGYSLYLQTRIPFLYWVYSWLFHMIPAYIADGICSVLGRQRRFVKLYTKMTRLMVTLSYFTLNDWHFADNNTEALYDNLSAADKEIFSFNIDRLNWTEFMSSFVIGVRQYILKDGLVNTKYAIKKVKVLRLLTYIGTAIYLYLLYKIVCYSYSSLTFAVGKVF</sequence>
<dbReference type="PANTHER" id="PTHR11011:SF60">
    <property type="entry name" value="FATTY ACYL-COA REDUCTASE-RELATED"/>
    <property type="match status" value="1"/>
</dbReference>
<dbReference type="Pfam" id="PF03015">
    <property type="entry name" value="Sterile"/>
    <property type="match status" value="1"/>
</dbReference>
<organism evidence="13 14">
    <name type="scientific">Spodoptera litura</name>
    <name type="common">Asian cotton leafworm</name>
    <dbReference type="NCBI Taxonomy" id="69820"/>
    <lineage>
        <taxon>Eukaryota</taxon>
        <taxon>Metazoa</taxon>
        <taxon>Ecdysozoa</taxon>
        <taxon>Arthropoda</taxon>
        <taxon>Hexapoda</taxon>
        <taxon>Insecta</taxon>
        <taxon>Pterygota</taxon>
        <taxon>Neoptera</taxon>
        <taxon>Endopterygota</taxon>
        <taxon>Lepidoptera</taxon>
        <taxon>Glossata</taxon>
        <taxon>Ditrysia</taxon>
        <taxon>Noctuoidea</taxon>
        <taxon>Noctuidae</taxon>
        <taxon>Amphipyrinae</taxon>
        <taxon>Spodoptera</taxon>
    </lineage>
</organism>
<evidence type="ECO:0000313" key="13">
    <source>
        <dbReference type="Proteomes" id="UP000301870"/>
    </source>
</evidence>
<evidence type="ECO:0000313" key="14">
    <source>
        <dbReference type="RefSeq" id="XP_022837119.1"/>
    </source>
</evidence>
<dbReference type="FunFam" id="3.40.50.720:FF:000143">
    <property type="entry name" value="Fatty acyl-CoA reductase"/>
    <property type="match status" value="1"/>
</dbReference>
<evidence type="ECO:0000256" key="6">
    <source>
        <dbReference type="ARBA" id="ARBA00022989"/>
    </source>
</evidence>
<dbReference type="GO" id="GO:0035336">
    <property type="term" value="P:long-chain fatty-acyl-CoA metabolic process"/>
    <property type="evidence" value="ECO:0007669"/>
    <property type="project" value="TreeGrafter"/>
</dbReference>
<dbReference type="GO" id="GO:0102965">
    <property type="term" value="F:alcohol-forming long-chain fatty acyl-CoA reductase activity"/>
    <property type="evidence" value="ECO:0007669"/>
    <property type="project" value="UniProtKB-EC"/>
</dbReference>
<keyword evidence="5 10" id="KW-0521">NADP</keyword>
<dbReference type="InterPro" id="IPR036291">
    <property type="entry name" value="NAD(P)-bd_dom_sf"/>
</dbReference>
<evidence type="ECO:0000256" key="1">
    <source>
        <dbReference type="ARBA" id="ARBA00004141"/>
    </source>
</evidence>
<feature type="transmembrane region" description="Helical" evidence="10">
    <location>
        <begin position="505"/>
        <end position="527"/>
    </location>
</feature>
<dbReference type="CDD" id="cd05236">
    <property type="entry name" value="FAR-N_SDR_e"/>
    <property type="match status" value="1"/>
</dbReference>
<keyword evidence="6 10" id="KW-1133">Transmembrane helix</keyword>
<evidence type="ECO:0000256" key="8">
    <source>
        <dbReference type="ARBA" id="ARBA00023136"/>
    </source>
</evidence>
<dbReference type="RefSeq" id="XP_022837119.1">
    <property type="nucleotide sequence ID" value="XM_022981351.1"/>
</dbReference>
<protein>
    <recommendedName>
        <fullName evidence="10">Fatty acyl-CoA reductase</fullName>
        <ecNumber evidence="10">1.2.1.84</ecNumber>
    </recommendedName>
</protein>